<organism evidence="4 5">
    <name type="scientific">Streptomyces gamaensis</name>
    <dbReference type="NCBI Taxonomy" id="1763542"/>
    <lineage>
        <taxon>Bacteria</taxon>
        <taxon>Bacillati</taxon>
        <taxon>Actinomycetota</taxon>
        <taxon>Actinomycetes</taxon>
        <taxon>Kitasatosporales</taxon>
        <taxon>Streptomycetaceae</taxon>
        <taxon>Streptomyces</taxon>
    </lineage>
</organism>
<dbReference type="Pfam" id="PF07995">
    <property type="entry name" value="GSDH"/>
    <property type="match status" value="1"/>
</dbReference>
<accession>A0ABW0YXA1</accession>
<dbReference type="PANTHER" id="PTHR19328">
    <property type="entry name" value="HEDGEHOG-INTERACTING PROTEIN"/>
    <property type="match status" value="1"/>
</dbReference>
<dbReference type="EMBL" id="JBHSPB010000007">
    <property type="protein sequence ID" value="MFC5721229.1"/>
    <property type="molecule type" value="Genomic_DNA"/>
</dbReference>
<dbReference type="InterPro" id="IPR012938">
    <property type="entry name" value="Glc/Sorbosone_DH"/>
</dbReference>
<feature type="domain" description="Glucose/Sorbosone dehydrogenase" evidence="3">
    <location>
        <begin position="71"/>
        <end position="371"/>
    </location>
</feature>
<dbReference type="InterPro" id="IPR011041">
    <property type="entry name" value="Quinoprot_gluc/sorb_DH_b-prop"/>
</dbReference>
<gene>
    <name evidence="4" type="ORF">ACFP1Z_13745</name>
</gene>
<dbReference type="RefSeq" id="WP_390316459.1">
    <property type="nucleotide sequence ID" value="NZ_JBHSPB010000007.1"/>
</dbReference>
<feature type="signal peptide" evidence="2">
    <location>
        <begin position="1"/>
        <end position="21"/>
    </location>
</feature>
<feature type="chain" id="PRO_5045220870" evidence="2">
    <location>
        <begin position="22"/>
        <end position="387"/>
    </location>
</feature>
<dbReference type="PROSITE" id="PS51257">
    <property type="entry name" value="PROKAR_LIPOPROTEIN"/>
    <property type="match status" value="1"/>
</dbReference>
<protein>
    <submittedName>
        <fullName evidence="4">PQQ-dependent sugar dehydrogenase</fullName>
    </submittedName>
</protein>
<keyword evidence="2" id="KW-0732">Signal</keyword>
<evidence type="ECO:0000256" key="1">
    <source>
        <dbReference type="SAM" id="MobiDB-lite"/>
    </source>
</evidence>
<evidence type="ECO:0000256" key="2">
    <source>
        <dbReference type="SAM" id="SignalP"/>
    </source>
</evidence>
<keyword evidence="5" id="KW-1185">Reference proteome</keyword>
<dbReference type="InterPro" id="IPR011042">
    <property type="entry name" value="6-blade_b-propeller_TolB-like"/>
</dbReference>
<comment type="caution">
    <text evidence="4">The sequence shown here is derived from an EMBL/GenBank/DDBJ whole genome shotgun (WGS) entry which is preliminary data.</text>
</comment>
<name>A0ABW0YXA1_9ACTN</name>
<evidence type="ECO:0000313" key="4">
    <source>
        <dbReference type="EMBL" id="MFC5721229.1"/>
    </source>
</evidence>
<proteinExistence type="predicted"/>
<feature type="region of interest" description="Disordered" evidence="1">
    <location>
        <begin position="28"/>
        <end position="60"/>
    </location>
</feature>
<dbReference type="SUPFAM" id="SSF50952">
    <property type="entry name" value="Soluble quinoprotein glucose dehydrogenase"/>
    <property type="match status" value="1"/>
</dbReference>
<dbReference type="Proteomes" id="UP001596083">
    <property type="component" value="Unassembled WGS sequence"/>
</dbReference>
<reference evidence="5" key="1">
    <citation type="journal article" date="2019" name="Int. J. Syst. Evol. Microbiol.">
        <title>The Global Catalogue of Microorganisms (GCM) 10K type strain sequencing project: providing services to taxonomists for standard genome sequencing and annotation.</title>
        <authorList>
            <consortium name="The Broad Institute Genomics Platform"/>
            <consortium name="The Broad Institute Genome Sequencing Center for Infectious Disease"/>
            <person name="Wu L."/>
            <person name="Ma J."/>
        </authorList>
    </citation>
    <scope>NUCLEOTIDE SEQUENCE [LARGE SCALE GENOMIC DNA]</scope>
    <source>
        <strain evidence="5">CGMCC 4.7304</strain>
    </source>
</reference>
<sequence>MPLPRSRPPLSVTAIAVLALAGCSGSGGLPGAAPAPGPASPSGAPGARTAPPSPAPAHGSAKVVRTLTGKLSSPWGVATLPGGDLLVGSRDTGTVARIAAKDGAISEVGTVPGVSAGGEGGLLGLAVSAGFATDHLLYAYFTTDSDNRVARLRYDPDRPAGQRLGAPDTILRDIPKGKVHDGGRLAFGPDGMLYAGTGEAGRPELAQDKGSLGGKILRMTPDGRPAPGNPDASSVVYSLGHRNVQGLAWDAGQRLWAAEFGQDTWDELNLIRPGGNYGWPAVEGRAGRPGFLDPVEQWRPADASPSGLAFAKGSLWLAGLRGERLWRVPLNGDRPAAAPQEFLKGEYGRLRTVLATDDGGLWLTTSNTDGRGRPGPDDDRLLRLDVS</sequence>
<dbReference type="Gene3D" id="2.120.10.30">
    <property type="entry name" value="TolB, C-terminal domain"/>
    <property type="match status" value="1"/>
</dbReference>
<feature type="compositionally biased region" description="Low complexity" evidence="1">
    <location>
        <begin position="40"/>
        <end position="60"/>
    </location>
</feature>
<dbReference type="PANTHER" id="PTHR19328:SF13">
    <property type="entry name" value="HIPL1 PROTEIN"/>
    <property type="match status" value="1"/>
</dbReference>
<evidence type="ECO:0000259" key="3">
    <source>
        <dbReference type="Pfam" id="PF07995"/>
    </source>
</evidence>
<evidence type="ECO:0000313" key="5">
    <source>
        <dbReference type="Proteomes" id="UP001596083"/>
    </source>
</evidence>